<feature type="transmembrane region" description="Helical" evidence="1">
    <location>
        <begin position="88"/>
        <end position="104"/>
    </location>
</feature>
<dbReference type="EMBL" id="MU129000">
    <property type="protein sequence ID" value="KAF9511425.1"/>
    <property type="molecule type" value="Genomic_DNA"/>
</dbReference>
<organism evidence="2 3">
    <name type="scientific">Hydnum rufescens UP504</name>
    <dbReference type="NCBI Taxonomy" id="1448309"/>
    <lineage>
        <taxon>Eukaryota</taxon>
        <taxon>Fungi</taxon>
        <taxon>Dikarya</taxon>
        <taxon>Basidiomycota</taxon>
        <taxon>Agaricomycotina</taxon>
        <taxon>Agaricomycetes</taxon>
        <taxon>Cantharellales</taxon>
        <taxon>Hydnaceae</taxon>
        <taxon>Hydnum</taxon>
    </lineage>
</organism>
<feature type="transmembrane region" description="Helical" evidence="1">
    <location>
        <begin position="116"/>
        <end position="137"/>
    </location>
</feature>
<dbReference type="Proteomes" id="UP000886523">
    <property type="component" value="Unassembled WGS sequence"/>
</dbReference>
<dbReference type="OrthoDB" id="100006at2759"/>
<feature type="transmembrane region" description="Helical" evidence="1">
    <location>
        <begin position="55"/>
        <end position="76"/>
    </location>
</feature>
<evidence type="ECO:0000313" key="2">
    <source>
        <dbReference type="EMBL" id="KAF9511425.1"/>
    </source>
</evidence>
<proteinExistence type="predicted"/>
<comment type="caution">
    <text evidence="2">The sequence shown here is derived from an EMBL/GenBank/DDBJ whole genome shotgun (WGS) entry which is preliminary data.</text>
</comment>
<keyword evidence="3" id="KW-1185">Reference proteome</keyword>
<reference evidence="2" key="1">
    <citation type="journal article" date="2020" name="Nat. Commun.">
        <title>Large-scale genome sequencing of mycorrhizal fungi provides insights into the early evolution of symbiotic traits.</title>
        <authorList>
            <person name="Miyauchi S."/>
            <person name="Kiss E."/>
            <person name="Kuo A."/>
            <person name="Drula E."/>
            <person name="Kohler A."/>
            <person name="Sanchez-Garcia M."/>
            <person name="Morin E."/>
            <person name="Andreopoulos B."/>
            <person name="Barry K.W."/>
            <person name="Bonito G."/>
            <person name="Buee M."/>
            <person name="Carver A."/>
            <person name="Chen C."/>
            <person name="Cichocki N."/>
            <person name="Clum A."/>
            <person name="Culley D."/>
            <person name="Crous P.W."/>
            <person name="Fauchery L."/>
            <person name="Girlanda M."/>
            <person name="Hayes R.D."/>
            <person name="Keri Z."/>
            <person name="LaButti K."/>
            <person name="Lipzen A."/>
            <person name="Lombard V."/>
            <person name="Magnuson J."/>
            <person name="Maillard F."/>
            <person name="Murat C."/>
            <person name="Nolan M."/>
            <person name="Ohm R.A."/>
            <person name="Pangilinan J."/>
            <person name="Pereira M.F."/>
            <person name="Perotto S."/>
            <person name="Peter M."/>
            <person name="Pfister S."/>
            <person name="Riley R."/>
            <person name="Sitrit Y."/>
            <person name="Stielow J.B."/>
            <person name="Szollosi G."/>
            <person name="Zifcakova L."/>
            <person name="Stursova M."/>
            <person name="Spatafora J.W."/>
            <person name="Tedersoo L."/>
            <person name="Vaario L.M."/>
            <person name="Yamada A."/>
            <person name="Yan M."/>
            <person name="Wang P."/>
            <person name="Xu J."/>
            <person name="Bruns T."/>
            <person name="Baldrian P."/>
            <person name="Vilgalys R."/>
            <person name="Dunand C."/>
            <person name="Henrissat B."/>
            <person name="Grigoriev I.V."/>
            <person name="Hibbett D."/>
            <person name="Nagy L.G."/>
            <person name="Martin F.M."/>
        </authorList>
    </citation>
    <scope>NUCLEOTIDE SEQUENCE</scope>
    <source>
        <strain evidence="2">UP504</strain>
    </source>
</reference>
<name>A0A9P6AU09_9AGAM</name>
<gene>
    <name evidence="2" type="ORF">BS47DRAFT_1346742</name>
</gene>
<sequence length="213" mass="23896">MFPGKLTQSQARRLAAAMIVFIFLFLFLMIIIPATTIPHYYGTLVEKTQIGSEYAYFWLAAAVSLVLYGIIVVDWLREATAERDRRRLPYTIEIFPISLVRFLQWSPKTHVRHGVIVAADILFAASGTINVLLWLLTRPPIRKGIVMRESYQMGMLAPVAQETQAPTEAVATAGPGSRVSHPSFPDVVLMARAGVYVPEPYEWAPPREGELRP</sequence>
<feature type="transmembrane region" description="Helical" evidence="1">
    <location>
        <begin position="14"/>
        <end position="35"/>
    </location>
</feature>
<evidence type="ECO:0000256" key="1">
    <source>
        <dbReference type="SAM" id="Phobius"/>
    </source>
</evidence>
<evidence type="ECO:0000313" key="3">
    <source>
        <dbReference type="Proteomes" id="UP000886523"/>
    </source>
</evidence>
<keyword evidence="1" id="KW-0812">Transmembrane</keyword>
<protein>
    <submittedName>
        <fullName evidence="2">Uncharacterized protein</fullName>
    </submittedName>
</protein>
<keyword evidence="1" id="KW-0472">Membrane</keyword>
<keyword evidence="1" id="KW-1133">Transmembrane helix</keyword>
<dbReference type="AlphaFoldDB" id="A0A9P6AU09"/>
<accession>A0A9P6AU09</accession>